<feature type="region of interest" description="Disordered" evidence="2">
    <location>
        <begin position="1382"/>
        <end position="1401"/>
    </location>
</feature>
<evidence type="ECO:0000256" key="2">
    <source>
        <dbReference type="SAM" id="MobiDB-lite"/>
    </source>
</evidence>
<accession>A0A1Y2HLX9</accession>
<feature type="region of interest" description="Disordered" evidence="2">
    <location>
        <begin position="616"/>
        <end position="640"/>
    </location>
</feature>
<feature type="region of interest" description="Disordered" evidence="2">
    <location>
        <begin position="302"/>
        <end position="344"/>
    </location>
</feature>
<evidence type="ECO:0000313" key="5">
    <source>
        <dbReference type="Proteomes" id="UP000193411"/>
    </source>
</evidence>
<feature type="compositionally biased region" description="Low complexity" evidence="2">
    <location>
        <begin position="33"/>
        <end position="49"/>
    </location>
</feature>
<protein>
    <recommendedName>
        <fullName evidence="3">BZIP domain-containing protein</fullName>
    </recommendedName>
</protein>
<dbReference type="PROSITE" id="PS50217">
    <property type="entry name" value="BZIP"/>
    <property type="match status" value="1"/>
</dbReference>
<feature type="region of interest" description="Disordered" evidence="2">
    <location>
        <begin position="158"/>
        <end position="217"/>
    </location>
</feature>
<feature type="compositionally biased region" description="Polar residues" evidence="2">
    <location>
        <begin position="51"/>
        <end position="76"/>
    </location>
</feature>
<keyword evidence="1" id="KW-0175">Coiled coil</keyword>
<gene>
    <name evidence="4" type="ORF">BCR44DRAFT_1461437</name>
</gene>
<dbReference type="CDD" id="cd14687">
    <property type="entry name" value="bZIP_ATF2"/>
    <property type="match status" value="1"/>
</dbReference>
<feature type="compositionally biased region" description="Low complexity" evidence="2">
    <location>
        <begin position="328"/>
        <end position="344"/>
    </location>
</feature>
<feature type="compositionally biased region" description="Acidic residues" evidence="2">
    <location>
        <begin position="885"/>
        <end position="897"/>
    </location>
</feature>
<dbReference type="InterPro" id="IPR004827">
    <property type="entry name" value="bZIP"/>
</dbReference>
<evidence type="ECO:0000313" key="4">
    <source>
        <dbReference type="EMBL" id="ORZ34831.1"/>
    </source>
</evidence>
<feature type="compositionally biased region" description="Polar residues" evidence="2">
    <location>
        <begin position="171"/>
        <end position="190"/>
    </location>
</feature>
<proteinExistence type="predicted"/>
<dbReference type="SMART" id="SM00338">
    <property type="entry name" value="BRLZ"/>
    <property type="match status" value="1"/>
</dbReference>
<dbReference type="PANTHER" id="PTHR37015:SF2">
    <property type="entry name" value="REVERSE TRANSCRIPTASE DOMAIN-CONTAINING PROTEIN"/>
    <property type="match status" value="1"/>
</dbReference>
<evidence type="ECO:0000256" key="1">
    <source>
        <dbReference type="SAM" id="Coils"/>
    </source>
</evidence>
<feature type="domain" description="BZIP" evidence="3">
    <location>
        <begin position="376"/>
        <end position="439"/>
    </location>
</feature>
<keyword evidence="5" id="KW-1185">Reference proteome</keyword>
<dbReference type="Proteomes" id="UP000193411">
    <property type="component" value="Unassembled WGS sequence"/>
</dbReference>
<feature type="compositionally biased region" description="Low complexity" evidence="2">
    <location>
        <begin position="158"/>
        <end position="169"/>
    </location>
</feature>
<feature type="compositionally biased region" description="Low complexity" evidence="2">
    <location>
        <begin position="83"/>
        <end position="103"/>
    </location>
</feature>
<dbReference type="Pfam" id="PF00170">
    <property type="entry name" value="bZIP_1"/>
    <property type="match status" value="1"/>
</dbReference>
<sequence length="1452" mass="158797">MKHISPSLNLPDDLDRFKNWASLAEKWGHPTQGTPLSPGSLLSLAAPPTRSGANTPSGLSRLLGNSHSPGSKSVSPPRQAFMGMSSNGGDAGSSSAHSSPALGLRSLDPPQPNSSNGLNGAFVTGKPKIPLPARRLPNSSSLFQIASQIPTPTPIYTSLAARSSAPPSAMHSETSADSSNAQHDNVSSLADNPMSPAQHPSYRLHPKNSHMPMQAPNSLPVPSSGMHAYSHSHPPAPPGAFPAMMPHTSAAPLQPFAPSHAYPYPAANGTGPPMYFASLPPPPHLAYASHPHQHPVPPFMHAQQPFRPRSESLTPAPGTPAHPPASAPMPASSMSMSPAPASAAARLLRPLSKHIPVIPPQKKGNTKRKVDYEALDDKRKEFLERNRKAAMKCRQRKKQQLTLMETKAQGFTIHNEQLDAQLKVFRNEIERLQAALALANAAHCAPTAMAALAVPPPPPTAAVYTNAAVDAMDNKTPPIMSPTASALTSSSRLSEIYSIITNAKINEFSAVKLRLDSEYASILSTADAAAAKNDLIGELDALVQGLKDLAISQTKVHPDVENLEDVVKQLRASHAIARPATARHLIARLRNEIAQGKRRTEYALLYGKVLEEHARFQDKHKSTQGGSDTDSVGSGGDEWDTSVPSASVAAISAKYAAERKATLAEFSERVLAPPKTLEGRDSQAFARYLRDQVFRLDDPAHAKFLDDMRAETKRYGEDLIKSTIAPDAVRSMILALLQTDLLDASRQNALREIKDDPVVHGELAAVLNMQLTNLAVWAWPKEGVRVDLRRAMNGKFRMYMDEDLVTALFLQWVGVVWSIRFKQVFERIHSSVLWASDEELKEATKTGAGVWSRVIKDQSTSVARVRREFVDSTFMAQLPGSMADQEGDQCAYEDNDGADDKPKSGSISSAIKRKQDLVHLLGVDAWFHRVTTQDKPDADPFVVVRTDFEWFGPSLPHGHLLALLDFFGVPQVWQDFFQRFLAAPMLLPVLDQPAGEYDPVPRVRAVGVPMGHSISTLLGETMLFVLDYSVVRVGGVTFARLHDDIWLWGSKADAVQRAWAVCEEFAKVAGLAFNAEKSGSVALGGGSNADKACAGLPQGSIAWGFLKLTADEDAAGKWTIDHAELDTHVNELRARLDAAPTVLSWVNAYNKYVRFIVRNCGSITQRDHAQQVIDALTEFHKRVFPKTGGNPVRELVTRMSRLGQVASTVNAEEIQDAFAHWPLSHGGVELLNPFIEPQAVILAMDDNVELSNGEDMASDKYIQEQLLANDVVMYRNAKKDHQGQQAARLLKRKLAMGDIVDLDVDVADKKRKVDAEKVIAEAKANGIEVPDFPEQDTWIQDRRESHFAHWYHWYTWARTVKEPKTMEDMATSLGGHLEALATEPRPMPKGQRGRRQRTGEPLHETSAYWSWVVGMYGESLVNELGSLSFIPSDVVPRAMVQAVKREKIAQDL</sequence>
<comment type="caution">
    <text evidence="4">The sequence shown here is derived from an EMBL/GenBank/DDBJ whole genome shotgun (WGS) entry which is preliminary data.</text>
</comment>
<dbReference type="EMBL" id="MCFL01000025">
    <property type="protein sequence ID" value="ORZ34831.1"/>
    <property type="molecule type" value="Genomic_DNA"/>
</dbReference>
<dbReference type="InterPro" id="IPR046347">
    <property type="entry name" value="bZIP_sf"/>
</dbReference>
<feature type="region of interest" description="Disordered" evidence="2">
    <location>
        <begin position="884"/>
        <end position="906"/>
    </location>
</feature>
<dbReference type="PANTHER" id="PTHR37015">
    <property type="entry name" value="REVERSE TRANSCRIPTASE DOMAIN-CONTAINING PROTEIN"/>
    <property type="match status" value="1"/>
</dbReference>
<dbReference type="Gene3D" id="1.20.5.170">
    <property type="match status" value="1"/>
</dbReference>
<dbReference type="STRING" id="765915.A0A1Y2HLX9"/>
<feature type="region of interest" description="Disordered" evidence="2">
    <location>
        <begin position="27"/>
        <end position="133"/>
    </location>
</feature>
<name>A0A1Y2HLX9_9FUNG</name>
<reference evidence="4 5" key="1">
    <citation type="submission" date="2016-07" db="EMBL/GenBank/DDBJ databases">
        <title>Pervasive Adenine N6-methylation of Active Genes in Fungi.</title>
        <authorList>
            <consortium name="DOE Joint Genome Institute"/>
            <person name="Mondo S.J."/>
            <person name="Dannebaum R.O."/>
            <person name="Kuo R.C."/>
            <person name="Labutti K."/>
            <person name="Haridas S."/>
            <person name="Kuo A."/>
            <person name="Salamov A."/>
            <person name="Ahrendt S.R."/>
            <person name="Lipzen A."/>
            <person name="Sullivan W."/>
            <person name="Andreopoulos W.B."/>
            <person name="Clum A."/>
            <person name="Lindquist E."/>
            <person name="Daum C."/>
            <person name="Ramamoorthy G.K."/>
            <person name="Gryganskyi A."/>
            <person name="Culley D."/>
            <person name="Magnuson J.K."/>
            <person name="James T.Y."/>
            <person name="O'Malley M.A."/>
            <person name="Stajich J.E."/>
            <person name="Spatafora J.W."/>
            <person name="Visel A."/>
            <person name="Grigoriev I.V."/>
        </authorList>
    </citation>
    <scope>NUCLEOTIDE SEQUENCE [LARGE SCALE GENOMIC DNA]</scope>
    <source>
        <strain evidence="4 5">PL171</strain>
    </source>
</reference>
<feature type="compositionally biased region" description="Pro residues" evidence="2">
    <location>
        <begin position="317"/>
        <end position="327"/>
    </location>
</feature>
<organism evidence="4 5">
    <name type="scientific">Catenaria anguillulae PL171</name>
    <dbReference type="NCBI Taxonomy" id="765915"/>
    <lineage>
        <taxon>Eukaryota</taxon>
        <taxon>Fungi</taxon>
        <taxon>Fungi incertae sedis</taxon>
        <taxon>Blastocladiomycota</taxon>
        <taxon>Blastocladiomycetes</taxon>
        <taxon>Blastocladiales</taxon>
        <taxon>Catenariaceae</taxon>
        <taxon>Catenaria</taxon>
    </lineage>
</organism>
<evidence type="ECO:0000259" key="3">
    <source>
        <dbReference type="PROSITE" id="PS50217"/>
    </source>
</evidence>
<feature type="coiled-coil region" evidence="1">
    <location>
        <begin position="415"/>
        <end position="442"/>
    </location>
</feature>
<dbReference type="GO" id="GO:0003700">
    <property type="term" value="F:DNA-binding transcription factor activity"/>
    <property type="evidence" value="ECO:0007669"/>
    <property type="project" value="InterPro"/>
</dbReference>
<dbReference type="SUPFAM" id="SSF57959">
    <property type="entry name" value="Leucine zipper domain"/>
    <property type="match status" value="1"/>
</dbReference>
<dbReference type="OrthoDB" id="74545at2759"/>